<evidence type="ECO:0000256" key="13">
    <source>
        <dbReference type="SAM" id="Coils"/>
    </source>
</evidence>
<accession>A0AA40BWG2</accession>
<keyword evidence="11" id="KW-0407">Ion channel</keyword>
<feature type="non-terminal residue" evidence="16">
    <location>
        <position position="178"/>
    </location>
</feature>
<keyword evidence="9" id="KW-0406">Ion transport</keyword>
<dbReference type="AlphaFoldDB" id="A0AA40BWG2"/>
<dbReference type="GO" id="GO:0030171">
    <property type="term" value="F:voltage-gated proton channel activity"/>
    <property type="evidence" value="ECO:0007669"/>
    <property type="project" value="InterPro"/>
</dbReference>
<keyword evidence="5 14" id="KW-0812">Transmembrane</keyword>
<evidence type="ECO:0000256" key="5">
    <source>
        <dbReference type="ARBA" id="ARBA00022692"/>
    </source>
</evidence>
<organism evidence="16 17">
    <name type="scientific">Immersiella caudata</name>
    <dbReference type="NCBI Taxonomy" id="314043"/>
    <lineage>
        <taxon>Eukaryota</taxon>
        <taxon>Fungi</taxon>
        <taxon>Dikarya</taxon>
        <taxon>Ascomycota</taxon>
        <taxon>Pezizomycotina</taxon>
        <taxon>Sordariomycetes</taxon>
        <taxon>Sordariomycetidae</taxon>
        <taxon>Sordariales</taxon>
        <taxon>Lasiosphaeriaceae</taxon>
        <taxon>Immersiella</taxon>
    </lineage>
</organism>
<feature type="transmembrane region" description="Helical" evidence="14">
    <location>
        <begin position="27"/>
        <end position="49"/>
    </location>
</feature>
<evidence type="ECO:0000256" key="12">
    <source>
        <dbReference type="ARBA" id="ARBA00031989"/>
    </source>
</evidence>
<evidence type="ECO:0000259" key="15">
    <source>
        <dbReference type="Pfam" id="PF00520"/>
    </source>
</evidence>
<keyword evidence="4" id="KW-1003">Cell membrane</keyword>
<comment type="caution">
    <text evidence="16">The sequence shown here is derived from an EMBL/GenBank/DDBJ whole genome shotgun (WGS) entry which is preliminary data.</text>
</comment>
<dbReference type="SUPFAM" id="SSF81324">
    <property type="entry name" value="Voltage-gated potassium channels"/>
    <property type="match status" value="1"/>
</dbReference>
<evidence type="ECO:0000313" key="16">
    <source>
        <dbReference type="EMBL" id="KAK0616281.1"/>
    </source>
</evidence>
<reference evidence="16" key="1">
    <citation type="submission" date="2023-06" db="EMBL/GenBank/DDBJ databases">
        <title>Genome-scale phylogeny and comparative genomics of the fungal order Sordariales.</title>
        <authorList>
            <consortium name="Lawrence Berkeley National Laboratory"/>
            <person name="Hensen N."/>
            <person name="Bonometti L."/>
            <person name="Westerberg I."/>
            <person name="Brannstrom I.O."/>
            <person name="Guillou S."/>
            <person name="Cros-Aarteil S."/>
            <person name="Calhoun S."/>
            <person name="Haridas S."/>
            <person name="Kuo A."/>
            <person name="Mondo S."/>
            <person name="Pangilinan J."/>
            <person name="Riley R."/>
            <person name="Labutti K."/>
            <person name="Andreopoulos B."/>
            <person name="Lipzen A."/>
            <person name="Chen C."/>
            <person name="Yanf M."/>
            <person name="Daum C."/>
            <person name="Ng V."/>
            <person name="Clum A."/>
            <person name="Steindorff A."/>
            <person name="Ohm R."/>
            <person name="Martin F."/>
            <person name="Silar P."/>
            <person name="Natvig D."/>
            <person name="Lalanne C."/>
            <person name="Gautier V."/>
            <person name="Ament-Velasquez S.L."/>
            <person name="Kruys A."/>
            <person name="Hutchinson M.I."/>
            <person name="Powell A.J."/>
            <person name="Barry K."/>
            <person name="Miller A.N."/>
            <person name="Grigoriev I.V."/>
            <person name="Debuchy R."/>
            <person name="Gladieux P."/>
            <person name="Thoren M.H."/>
            <person name="Johannesson H."/>
        </authorList>
    </citation>
    <scope>NUCLEOTIDE SEQUENCE</scope>
    <source>
        <strain evidence="16">CBS 606.72</strain>
    </source>
</reference>
<feature type="domain" description="Ion transport" evidence="15">
    <location>
        <begin position="39"/>
        <end position="142"/>
    </location>
</feature>
<dbReference type="Pfam" id="PF00520">
    <property type="entry name" value="Ion_trans"/>
    <property type="match status" value="1"/>
</dbReference>
<keyword evidence="7 14" id="KW-1133">Transmembrane helix</keyword>
<evidence type="ECO:0000313" key="17">
    <source>
        <dbReference type="Proteomes" id="UP001175000"/>
    </source>
</evidence>
<keyword evidence="8 13" id="KW-0175">Coiled coil</keyword>
<feature type="non-terminal residue" evidence="16">
    <location>
        <position position="1"/>
    </location>
</feature>
<dbReference type="InterPro" id="IPR027359">
    <property type="entry name" value="Volt_channel_dom_sf"/>
</dbReference>
<comment type="subcellular location">
    <subcellularLocation>
        <location evidence="1">Cell membrane</location>
        <topology evidence="1">Multi-pass membrane protein</topology>
    </subcellularLocation>
</comment>
<gene>
    <name evidence="16" type="ORF">B0T14DRAFT_397812</name>
</gene>
<evidence type="ECO:0000256" key="3">
    <source>
        <dbReference type="ARBA" id="ARBA00022448"/>
    </source>
</evidence>
<evidence type="ECO:0000256" key="1">
    <source>
        <dbReference type="ARBA" id="ARBA00004651"/>
    </source>
</evidence>
<dbReference type="EMBL" id="JAULSU010000005">
    <property type="protein sequence ID" value="KAK0616281.1"/>
    <property type="molecule type" value="Genomic_DNA"/>
</dbReference>
<keyword evidence="17" id="KW-1185">Reference proteome</keyword>
<dbReference type="InterPro" id="IPR031846">
    <property type="entry name" value="Hvcn1"/>
</dbReference>
<evidence type="ECO:0000256" key="6">
    <source>
        <dbReference type="ARBA" id="ARBA00022882"/>
    </source>
</evidence>
<keyword evidence="10 14" id="KW-0472">Membrane</keyword>
<feature type="transmembrane region" description="Helical" evidence="14">
    <location>
        <begin position="69"/>
        <end position="91"/>
    </location>
</feature>
<feature type="transmembrane region" description="Helical" evidence="14">
    <location>
        <begin position="103"/>
        <end position="123"/>
    </location>
</feature>
<evidence type="ECO:0000256" key="14">
    <source>
        <dbReference type="SAM" id="Phobius"/>
    </source>
</evidence>
<feature type="coiled-coil region" evidence="13">
    <location>
        <begin position="146"/>
        <end position="173"/>
    </location>
</feature>
<evidence type="ECO:0000256" key="8">
    <source>
        <dbReference type="ARBA" id="ARBA00023054"/>
    </source>
</evidence>
<dbReference type="CDD" id="cd14686">
    <property type="entry name" value="bZIP"/>
    <property type="match status" value="1"/>
</dbReference>
<proteinExistence type="predicted"/>
<evidence type="ECO:0000256" key="7">
    <source>
        <dbReference type="ARBA" id="ARBA00022989"/>
    </source>
</evidence>
<dbReference type="GO" id="GO:0005886">
    <property type="term" value="C:plasma membrane"/>
    <property type="evidence" value="ECO:0007669"/>
    <property type="project" value="UniProtKB-SubCell"/>
</dbReference>
<dbReference type="PANTHER" id="PTHR46480:SF1">
    <property type="entry name" value="VOLTAGE-GATED HYDROGEN CHANNEL 1"/>
    <property type="match status" value="1"/>
</dbReference>
<keyword evidence="6" id="KW-0851">Voltage-gated channel</keyword>
<evidence type="ECO:0000256" key="4">
    <source>
        <dbReference type="ARBA" id="ARBA00022475"/>
    </source>
</evidence>
<keyword evidence="3" id="KW-0813">Transport</keyword>
<dbReference type="Proteomes" id="UP001175000">
    <property type="component" value="Unassembled WGS sequence"/>
</dbReference>
<protein>
    <recommendedName>
        <fullName evidence="2">Voltage-gated hydrogen channel 1</fullName>
    </recommendedName>
    <alternativeName>
        <fullName evidence="12">Hydrogen voltage-gated channel 1</fullName>
    </alternativeName>
</protein>
<name>A0AA40BWG2_9PEZI</name>
<evidence type="ECO:0000256" key="11">
    <source>
        <dbReference type="ARBA" id="ARBA00023303"/>
    </source>
</evidence>
<dbReference type="Gene3D" id="1.20.120.350">
    <property type="entry name" value="Voltage-gated potassium channels. Chain C"/>
    <property type="match status" value="1"/>
</dbReference>
<dbReference type="PANTHER" id="PTHR46480">
    <property type="entry name" value="F20B24.22"/>
    <property type="match status" value="1"/>
</dbReference>
<evidence type="ECO:0000256" key="10">
    <source>
        <dbReference type="ARBA" id="ARBA00023136"/>
    </source>
</evidence>
<dbReference type="InterPro" id="IPR005821">
    <property type="entry name" value="Ion_trans_dom"/>
</dbReference>
<evidence type="ECO:0000256" key="9">
    <source>
        <dbReference type="ARBA" id="ARBA00023065"/>
    </source>
</evidence>
<dbReference type="GO" id="GO:0034702">
    <property type="term" value="C:monoatomic ion channel complex"/>
    <property type="evidence" value="ECO:0007669"/>
    <property type="project" value="UniProtKB-KW"/>
</dbReference>
<evidence type="ECO:0000256" key="2">
    <source>
        <dbReference type="ARBA" id="ARBA00015897"/>
    </source>
</evidence>
<sequence>PTMTMASKVSAFRTRTRSFLRTKTKHYIVMGLVAFDVMVILADVFVALIACDMHIPNEGTWVQHTREGLHVTAAVFSGLFLVELIVTVWAFGVGRFFKDWFHCFDAFVIVASFIIDVVTHGTLEEIGSLIIILRLWRLVKIVDELGVSAEERTEEMESKLLALERENESLKARLEEMR</sequence>